<feature type="region of interest" description="Disordered" evidence="1">
    <location>
        <begin position="1"/>
        <end position="118"/>
    </location>
</feature>
<proteinExistence type="predicted"/>
<sequence>MSAGPTPREFSPPMLAPMPGTRSPYAPNDDVLTEKRIPVSPIDDDNQEPSPRRVVSPLSPVRDFIARRATRKQVPRPIEVTRSRGLKRDMLSPAMQEVDLRSPQAESPAAGEQAKSKTQRRTVWGMIDGWWDLGLLERMNTIKRKKPNKQTRGGMV</sequence>
<reference evidence="2" key="2">
    <citation type="submission" date="2023-05" db="EMBL/GenBank/DDBJ databases">
        <authorList>
            <consortium name="Lawrence Berkeley National Laboratory"/>
            <person name="Steindorff A."/>
            <person name="Hensen N."/>
            <person name="Bonometti L."/>
            <person name="Westerberg I."/>
            <person name="Brannstrom I.O."/>
            <person name="Guillou S."/>
            <person name="Cros-Aarteil S."/>
            <person name="Calhoun S."/>
            <person name="Haridas S."/>
            <person name="Kuo A."/>
            <person name="Mondo S."/>
            <person name="Pangilinan J."/>
            <person name="Riley R."/>
            <person name="Labutti K."/>
            <person name="Andreopoulos B."/>
            <person name="Lipzen A."/>
            <person name="Chen C."/>
            <person name="Yanf M."/>
            <person name="Daum C."/>
            <person name="Ng V."/>
            <person name="Clum A."/>
            <person name="Ohm R."/>
            <person name="Martin F."/>
            <person name="Silar P."/>
            <person name="Natvig D."/>
            <person name="Lalanne C."/>
            <person name="Gautier V."/>
            <person name="Ament-Velasquez S.L."/>
            <person name="Kruys A."/>
            <person name="Hutchinson M.I."/>
            <person name="Powell A.J."/>
            <person name="Barry K."/>
            <person name="Miller A.N."/>
            <person name="Grigoriev I.V."/>
            <person name="Debuchy R."/>
            <person name="Gladieux P."/>
            <person name="Thoren M.H."/>
            <person name="Johannesson H."/>
        </authorList>
    </citation>
    <scope>NUCLEOTIDE SEQUENCE</scope>
    <source>
        <strain evidence="2">PSN293</strain>
    </source>
</reference>
<evidence type="ECO:0000313" key="3">
    <source>
        <dbReference type="Proteomes" id="UP001301769"/>
    </source>
</evidence>
<feature type="compositionally biased region" description="Low complexity" evidence="1">
    <location>
        <begin position="52"/>
        <end position="62"/>
    </location>
</feature>
<accession>A0AAN6YF55</accession>
<gene>
    <name evidence="2" type="ORF">QBC37DRAFT_46266</name>
</gene>
<protein>
    <submittedName>
        <fullName evidence="2">Uncharacterized protein</fullName>
    </submittedName>
</protein>
<evidence type="ECO:0000256" key="1">
    <source>
        <dbReference type="SAM" id="MobiDB-lite"/>
    </source>
</evidence>
<dbReference type="AlphaFoldDB" id="A0AAN6YF55"/>
<evidence type="ECO:0000313" key="2">
    <source>
        <dbReference type="EMBL" id="KAK4217470.1"/>
    </source>
</evidence>
<name>A0AAN6YF55_9PEZI</name>
<organism evidence="2 3">
    <name type="scientific">Rhypophila decipiens</name>
    <dbReference type="NCBI Taxonomy" id="261697"/>
    <lineage>
        <taxon>Eukaryota</taxon>
        <taxon>Fungi</taxon>
        <taxon>Dikarya</taxon>
        <taxon>Ascomycota</taxon>
        <taxon>Pezizomycotina</taxon>
        <taxon>Sordariomycetes</taxon>
        <taxon>Sordariomycetidae</taxon>
        <taxon>Sordariales</taxon>
        <taxon>Naviculisporaceae</taxon>
        <taxon>Rhypophila</taxon>
    </lineage>
</organism>
<dbReference type="Proteomes" id="UP001301769">
    <property type="component" value="Unassembled WGS sequence"/>
</dbReference>
<reference evidence="2" key="1">
    <citation type="journal article" date="2023" name="Mol. Phylogenet. Evol.">
        <title>Genome-scale phylogeny and comparative genomics of the fungal order Sordariales.</title>
        <authorList>
            <person name="Hensen N."/>
            <person name="Bonometti L."/>
            <person name="Westerberg I."/>
            <person name="Brannstrom I.O."/>
            <person name="Guillou S."/>
            <person name="Cros-Aarteil S."/>
            <person name="Calhoun S."/>
            <person name="Haridas S."/>
            <person name="Kuo A."/>
            <person name="Mondo S."/>
            <person name="Pangilinan J."/>
            <person name="Riley R."/>
            <person name="LaButti K."/>
            <person name="Andreopoulos B."/>
            <person name="Lipzen A."/>
            <person name="Chen C."/>
            <person name="Yan M."/>
            <person name="Daum C."/>
            <person name="Ng V."/>
            <person name="Clum A."/>
            <person name="Steindorff A."/>
            <person name="Ohm R.A."/>
            <person name="Martin F."/>
            <person name="Silar P."/>
            <person name="Natvig D.O."/>
            <person name="Lalanne C."/>
            <person name="Gautier V."/>
            <person name="Ament-Velasquez S.L."/>
            <person name="Kruys A."/>
            <person name="Hutchinson M.I."/>
            <person name="Powell A.J."/>
            <person name="Barry K."/>
            <person name="Miller A.N."/>
            <person name="Grigoriev I.V."/>
            <person name="Debuchy R."/>
            <person name="Gladieux P."/>
            <person name="Hiltunen Thoren M."/>
            <person name="Johannesson H."/>
        </authorList>
    </citation>
    <scope>NUCLEOTIDE SEQUENCE</scope>
    <source>
        <strain evidence="2">PSN293</strain>
    </source>
</reference>
<feature type="compositionally biased region" description="Basic and acidic residues" evidence="1">
    <location>
        <begin position="79"/>
        <end position="90"/>
    </location>
</feature>
<keyword evidence="3" id="KW-1185">Reference proteome</keyword>
<dbReference type="EMBL" id="MU858059">
    <property type="protein sequence ID" value="KAK4217470.1"/>
    <property type="molecule type" value="Genomic_DNA"/>
</dbReference>
<comment type="caution">
    <text evidence="2">The sequence shown here is derived from an EMBL/GenBank/DDBJ whole genome shotgun (WGS) entry which is preliminary data.</text>
</comment>